<keyword evidence="2" id="KW-0676">Redox-active center</keyword>
<dbReference type="Pfam" id="PF13462">
    <property type="entry name" value="Thioredoxin_4"/>
    <property type="match status" value="1"/>
</dbReference>
<dbReference type="SUPFAM" id="SSF52833">
    <property type="entry name" value="Thioredoxin-like"/>
    <property type="match status" value="1"/>
</dbReference>
<name>A0ABT0A6F2_9GAMM</name>
<reference evidence="6 7" key="1">
    <citation type="submission" date="2022-03" db="EMBL/GenBank/DDBJ databases">
        <title>Luteimonas soily sp. nov., a novel bacterium isolated from the soil.</title>
        <authorList>
            <person name="Zhang X."/>
        </authorList>
    </citation>
    <scope>NUCLEOTIDE SEQUENCE [LARGE SCALE GENOMIC DNA]</scope>
    <source>
        <strain evidence="6 7">50</strain>
    </source>
</reference>
<proteinExistence type="inferred from homology"/>
<feature type="chain" id="PRO_5045526585" description="Thiol:disulfide interchange protein" evidence="4">
    <location>
        <begin position="20"/>
        <end position="209"/>
    </location>
</feature>
<dbReference type="InterPro" id="IPR023205">
    <property type="entry name" value="DsbA/DsbL"/>
</dbReference>
<evidence type="ECO:0000256" key="2">
    <source>
        <dbReference type="ARBA" id="ARBA00023284"/>
    </source>
</evidence>
<evidence type="ECO:0000313" key="7">
    <source>
        <dbReference type="Proteomes" id="UP001165423"/>
    </source>
</evidence>
<dbReference type="Gene3D" id="3.40.30.10">
    <property type="entry name" value="Glutaredoxin"/>
    <property type="match status" value="1"/>
</dbReference>
<dbReference type="InterPro" id="IPR013766">
    <property type="entry name" value="Thioredoxin_domain"/>
</dbReference>
<dbReference type="RefSeq" id="WP_243322096.1">
    <property type="nucleotide sequence ID" value="NZ_JALGCL010000004.1"/>
</dbReference>
<dbReference type="InterPro" id="IPR012336">
    <property type="entry name" value="Thioredoxin-like_fold"/>
</dbReference>
<keyword evidence="3" id="KW-1015">Disulfide bond</keyword>
<comment type="similarity">
    <text evidence="3">Belongs to the thioredoxin family.</text>
</comment>
<dbReference type="CDD" id="cd03019">
    <property type="entry name" value="DsbA_DsbA"/>
    <property type="match status" value="1"/>
</dbReference>
<feature type="domain" description="Thioredoxin" evidence="5">
    <location>
        <begin position="11"/>
        <end position="203"/>
    </location>
</feature>
<keyword evidence="3" id="KW-0574">Periplasm</keyword>
<accession>A0ABT0A6F2</accession>
<evidence type="ECO:0000256" key="4">
    <source>
        <dbReference type="SAM" id="SignalP"/>
    </source>
</evidence>
<evidence type="ECO:0000259" key="5">
    <source>
        <dbReference type="PROSITE" id="PS51352"/>
    </source>
</evidence>
<comment type="caution">
    <text evidence="6">The sequence shown here is derived from an EMBL/GenBank/DDBJ whole genome shotgun (WGS) entry which is preliminary data.</text>
</comment>
<organism evidence="6 7">
    <name type="scientific">Cognatiluteimonas sedimenti</name>
    <dbReference type="NCBI Taxonomy" id="2927791"/>
    <lineage>
        <taxon>Bacteria</taxon>
        <taxon>Pseudomonadati</taxon>
        <taxon>Pseudomonadota</taxon>
        <taxon>Gammaproteobacteria</taxon>
        <taxon>Lysobacterales</taxon>
        <taxon>Lysobacteraceae</taxon>
        <taxon>Cognatiluteimonas</taxon>
    </lineage>
</organism>
<dbReference type="EMBL" id="JALGCL010000004">
    <property type="protein sequence ID" value="MCJ0826520.1"/>
    <property type="molecule type" value="Genomic_DNA"/>
</dbReference>
<dbReference type="InterPro" id="IPR017937">
    <property type="entry name" value="Thioredoxin_CS"/>
</dbReference>
<keyword evidence="7" id="KW-1185">Reference proteome</keyword>
<dbReference type="PROSITE" id="PS51352">
    <property type="entry name" value="THIOREDOXIN_2"/>
    <property type="match status" value="1"/>
</dbReference>
<protein>
    <recommendedName>
        <fullName evidence="3">Thiol:disulfide interchange protein</fullName>
    </recommendedName>
</protein>
<dbReference type="PANTHER" id="PTHR35891:SF2">
    <property type="entry name" value="THIOL:DISULFIDE INTERCHANGE PROTEIN DSBA"/>
    <property type="match status" value="1"/>
</dbReference>
<dbReference type="InterPro" id="IPR050824">
    <property type="entry name" value="Thiol_disulfide_DsbA"/>
</dbReference>
<gene>
    <name evidence="6" type="ORF">MQC88_11255</name>
</gene>
<feature type="signal peptide" evidence="4">
    <location>
        <begin position="1"/>
        <end position="19"/>
    </location>
</feature>
<dbReference type="PANTHER" id="PTHR35891">
    <property type="entry name" value="THIOL:DISULFIDE INTERCHANGE PROTEIN DSBA"/>
    <property type="match status" value="1"/>
</dbReference>
<dbReference type="PROSITE" id="PS00194">
    <property type="entry name" value="THIOREDOXIN_1"/>
    <property type="match status" value="1"/>
</dbReference>
<sequence>MNRLLPILLCLMLPWAALAAPATPAPVEGTDYVLIDGGQPYRPLDGRIEVTEVFGYWCPHCAEFQPEVSAWARKLPADVRFTYVPAVFDAGDAFARGFFAAEAAGAVARTHEGVYRAVHVDGLLARNATIDEVAWYYGQQGLNAPRFKADMVGPAVEAQLRAAREFALRSGIEGTPTLIVNGRYRITPRTHADALRIADQLIAQLRARH</sequence>
<comment type="subcellular location">
    <subcellularLocation>
        <location evidence="3">Periplasm</location>
    </subcellularLocation>
</comment>
<evidence type="ECO:0000256" key="1">
    <source>
        <dbReference type="ARBA" id="ARBA00022729"/>
    </source>
</evidence>
<dbReference type="PIRSF" id="PIRSF001488">
    <property type="entry name" value="Tdi_protein"/>
    <property type="match status" value="1"/>
</dbReference>
<evidence type="ECO:0000256" key="3">
    <source>
        <dbReference type="PIRNR" id="PIRNR001488"/>
    </source>
</evidence>
<dbReference type="Proteomes" id="UP001165423">
    <property type="component" value="Unassembled WGS sequence"/>
</dbReference>
<evidence type="ECO:0000313" key="6">
    <source>
        <dbReference type="EMBL" id="MCJ0826520.1"/>
    </source>
</evidence>
<keyword evidence="1 4" id="KW-0732">Signal</keyword>
<dbReference type="InterPro" id="IPR036249">
    <property type="entry name" value="Thioredoxin-like_sf"/>
</dbReference>